<comment type="caution">
    <text evidence="1">The sequence shown here is derived from an EMBL/GenBank/DDBJ whole genome shotgun (WGS) entry which is preliminary data.</text>
</comment>
<dbReference type="InterPro" id="IPR007420">
    <property type="entry name" value="DUF465"/>
</dbReference>
<dbReference type="Gene3D" id="6.10.280.50">
    <property type="match status" value="1"/>
</dbReference>
<proteinExistence type="predicted"/>
<dbReference type="AlphaFoldDB" id="A0A242N586"/>
<evidence type="ECO:0000313" key="1">
    <source>
        <dbReference type="EMBL" id="OTP78840.1"/>
    </source>
</evidence>
<accession>A0A242N586</accession>
<evidence type="ECO:0008006" key="3">
    <source>
        <dbReference type="Google" id="ProtNLM"/>
    </source>
</evidence>
<protein>
    <recommendedName>
        <fullName evidence="3">DUF465 domain-containing protein</fullName>
    </recommendedName>
</protein>
<dbReference type="Proteomes" id="UP000195221">
    <property type="component" value="Unassembled WGS sequence"/>
</dbReference>
<name>A0A242N586_CABSO</name>
<sequence>MFPEFRDLISTLKTEDAHFARLFQRHNELDHQIKNMENGPSPADGRSIETLKKEKLLLKDKIYVVLKKAATPACASSAPNDLDTRGTWL</sequence>
<gene>
    <name evidence="1" type="ORF">PAMC26577_04375</name>
</gene>
<reference evidence="1 2" key="1">
    <citation type="submission" date="2017-03" db="EMBL/GenBank/DDBJ databases">
        <title>Genome analysis of strain PAMC 26577.</title>
        <authorList>
            <person name="Oh H.-M."/>
            <person name="Yang J.-A."/>
        </authorList>
    </citation>
    <scope>NUCLEOTIDE SEQUENCE [LARGE SCALE GENOMIC DNA]</scope>
    <source>
        <strain evidence="1 2">PAMC 26577</strain>
    </source>
</reference>
<dbReference type="InterPro" id="IPR038444">
    <property type="entry name" value="DUF465_sf"/>
</dbReference>
<evidence type="ECO:0000313" key="2">
    <source>
        <dbReference type="Proteomes" id="UP000195221"/>
    </source>
</evidence>
<dbReference type="RefSeq" id="WP_062172066.1">
    <property type="nucleotide sequence ID" value="NZ_MSRG01000013.1"/>
</dbReference>
<dbReference type="Pfam" id="PF04325">
    <property type="entry name" value="DUF465"/>
    <property type="match status" value="1"/>
</dbReference>
<organism evidence="1 2">
    <name type="scientific">Caballeronia sordidicola</name>
    <name type="common">Burkholderia sordidicola</name>
    <dbReference type="NCBI Taxonomy" id="196367"/>
    <lineage>
        <taxon>Bacteria</taxon>
        <taxon>Pseudomonadati</taxon>
        <taxon>Pseudomonadota</taxon>
        <taxon>Betaproteobacteria</taxon>
        <taxon>Burkholderiales</taxon>
        <taxon>Burkholderiaceae</taxon>
        <taxon>Caballeronia</taxon>
    </lineage>
</organism>
<dbReference type="EMBL" id="NBTZ01000022">
    <property type="protein sequence ID" value="OTP78840.1"/>
    <property type="molecule type" value="Genomic_DNA"/>
</dbReference>